<dbReference type="PANTHER" id="PTHR13593">
    <property type="match status" value="1"/>
</dbReference>
<dbReference type="Gene3D" id="3.20.20.190">
    <property type="entry name" value="Phosphatidylinositol (PI) phosphodiesterase"/>
    <property type="match status" value="1"/>
</dbReference>
<dbReference type="InterPro" id="IPR000909">
    <property type="entry name" value="PLipase_C_PInositol-sp_X_dom"/>
</dbReference>
<dbReference type="InterPro" id="IPR051057">
    <property type="entry name" value="PI-PLC_domain"/>
</dbReference>
<dbReference type="SUPFAM" id="SSF51695">
    <property type="entry name" value="PLC-like phosphodiesterases"/>
    <property type="match status" value="1"/>
</dbReference>
<reference evidence="2" key="1">
    <citation type="submission" date="2022-08" db="EMBL/GenBank/DDBJ databases">
        <authorList>
            <consortium name="DOE Joint Genome Institute"/>
            <person name="Min B."/>
            <person name="Riley R."/>
            <person name="Sierra-Patev S."/>
            <person name="Naranjo-Ortiz M."/>
            <person name="Looney B."/>
            <person name="Konkel Z."/>
            <person name="Slot J.C."/>
            <person name="Sakamoto Y."/>
            <person name="Steenwyk J.L."/>
            <person name="Rokas A."/>
            <person name="Carro J."/>
            <person name="Camarero S."/>
            <person name="Ferreira P."/>
            <person name="Molpeceres G."/>
            <person name="Ruiz-Duenas F.J."/>
            <person name="Serrano A."/>
            <person name="Henrissat B."/>
            <person name="Drula E."/>
            <person name="Hughes K.W."/>
            <person name="Mata J.L."/>
            <person name="Ishikawa N.K."/>
            <person name="Vargas-Isla R."/>
            <person name="Ushijima S."/>
            <person name="Smith C.A."/>
            <person name="Ahrendt S."/>
            <person name="Andreopoulos W."/>
            <person name="He G."/>
            <person name="Labutti K."/>
            <person name="Lipzen A."/>
            <person name="Ng V."/>
            <person name="Sandor L."/>
            <person name="Barry K."/>
            <person name="Martinez A.T."/>
            <person name="Xiao Y."/>
            <person name="Gibbons J.G."/>
            <person name="Terashima K."/>
            <person name="Hibbett D.S."/>
            <person name="Grigoriev I.V."/>
        </authorList>
    </citation>
    <scope>NUCLEOTIDE SEQUENCE</scope>
    <source>
        <strain evidence="2">TFB9207</strain>
    </source>
</reference>
<dbReference type="GO" id="GO:0008081">
    <property type="term" value="F:phosphoric diester hydrolase activity"/>
    <property type="evidence" value="ECO:0007669"/>
    <property type="project" value="InterPro"/>
</dbReference>
<evidence type="ECO:0000313" key="2">
    <source>
        <dbReference type="EMBL" id="KAJ3839378.1"/>
    </source>
</evidence>
<organism evidence="2 3">
    <name type="scientific">Lentinula raphanica</name>
    <dbReference type="NCBI Taxonomy" id="153919"/>
    <lineage>
        <taxon>Eukaryota</taxon>
        <taxon>Fungi</taxon>
        <taxon>Dikarya</taxon>
        <taxon>Basidiomycota</taxon>
        <taxon>Agaricomycotina</taxon>
        <taxon>Agaricomycetes</taxon>
        <taxon>Agaricomycetidae</taxon>
        <taxon>Agaricales</taxon>
        <taxon>Marasmiineae</taxon>
        <taxon>Omphalotaceae</taxon>
        <taxon>Lentinula</taxon>
    </lineage>
</organism>
<dbReference type="AlphaFoldDB" id="A0AA38PAJ3"/>
<protein>
    <submittedName>
        <fullName evidence="2">PLC-like phosphodiesterase</fullName>
    </submittedName>
</protein>
<dbReference type="Proteomes" id="UP001163846">
    <property type="component" value="Unassembled WGS sequence"/>
</dbReference>
<dbReference type="GO" id="GO:0006629">
    <property type="term" value="P:lipid metabolic process"/>
    <property type="evidence" value="ECO:0007669"/>
    <property type="project" value="InterPro"/>
</dbReference>
<gene>
    <name evidence="2" type="ORF">F5878DRAFT_123199</name>
</gene>
<dbReference type="Pfam" id="PF00388">
    <property type="entry name" value="PI-PLC-X"/>
    <property type="match status" value="1"/>
</dbReference>
<dbReference type="PANTHER" id="PTHR13593:SF148">
    <property type="entry name" value="PHOSPHATIDYLINOSITOL-SPECIFIC PHOSPHOLIPASE C X DOMAIN-CONTAINING PROTEIN"/>
    <property type="match status" value="1"/>
</dbReference>
<evidence type="ECO:0000313" key="3">
    <source>
        <dbReference type="Proteomes" id="UP001163846"/>
    </source>
</evidence>
<proteinExistence type="predicted"/>
<accession>A0AA38PAJ3</accession>
<sequence length="647" mass="70635">MSTLSWTSGKPYAPFGSDEQSNYAPAATVHNGRLWLVWSRTGSKGVNGLYCASTSLDSATSITTASWQGPTQMQDPNGVALICTNSPAICDIGGYLQVVFPASTSSGSGYPVHYTYDDVTGHWIQQYWESSHAQSGLSLAAYRGEMYCAFRGNNDYINLAVWTPPTSSEGGVWVFNYADSHLTKSRPGLFVALDANGEETLNLVWGDSGSGTLRQASFSHWYPYPSEPVTAPFAQDEKTSDGATAFCGAYGAYLAFRKNKEQSILVCVYSKGIWQKNQALNQATKTNPAIVAFQNNVYCFFTSSNGPSTLFVVSAQVNSIHPSNWMATLDSSKSIAQYTLPGTHDSAAGTLIASGGDWLTGAQTQTLDIYHQLLSGIRFLDLRVDLYAGIIHCFHGVFPLGVTLDAIFRQMYRFLDTYTTESIIVSIKHEGPQVETDETLWKAIDALMNQNGQTRYWWNYTSQLGVGPGYTGLPTLAQAKGKIILMRRSSYPFPFGIPVPNFPDNAAHGTVFLPPNSAGIAEEIQFQDQYEATGNTLGDAIAQKERVVEQFLIAQTDIGRSSNLGHVLMMNFTSAASNVWTGGYYPHQLATGDGLKGLNEFLLYRLQLRSNLLGPGIGSLPGIIIMDYPEFPQGALISSIYNQNFQQ</sequence>
<dbReference type="EMBL" id="MU806131">
    <property type="protein sequence ID" value="KAJ3839378.1"/>
    <property type="molecule type" value="Genomic_DNA"/>
</dbReference>
<evidence type="ECO:0000259" key="1">
    <source>
        <dbReference type="SMART" id="SM00148"/>
    </source>
</evidence>
<name>A0AA38PAJ3_9AGAR</name>
<feature type="domain" description="Phosphatidylinositol-specific phospholipase C X" evidence="1">
    <location>
        <begin position="329"/>
        <end position="488"/>
    </location>
</feature>
<dbReference type="InterPro" id="IPR017946">
    <property type="entry name" value="PLC-like_Pdiesterase_TIM-brl"/>
</dbReference>
<dbReference type="PROSITE" id="PS50007">
    <property type="entry name" value="PIPLC_X_DOMAIN"/>
    <property type="match status" value="1"/>
</dbReference>
<dbReference type="SMART" id="SM00148">
    <property type="entry name" value="PLCXc"/>
    <property type="match status" value="1"/>
</dbReference>
<keyword evidence="3" id="KW-1185">Reference proteome</keyword>
<comment type="caution">
    <text evidence="2">The sequence shown here is derived from an EMBL/GenBank/DDBJ whole genome shotgun (WGS) entry which is preliminary data.</text>
</comment>